<dbReference type="KEGG" id="pcoo:112868182"/>
<dbReference type="GeneID" id="112868182"/>
<dbReference type="PROSITE" id="PS50835">
    <property type="entry name" value="IG_LIKE"/>
    <property type="match status" value="1"/>
</dbReference>
<keyword evidence="5" id="KW-1185">Reference proteome</keyword>
<dbReference type="GO" id="GO:0032956">
    <property type="term" value="P:regulation of actin cytoskeleton organization"/>
    <property type="evidence" value="ECO:0007669"/>
    <property type="project" value="TreeGrafter"/>
</dbReference>
<keyword evidence="2" id="KW-0812">Transmembrane</keyword>
<keyword evidence="2" id="KW-0472">Membrane</keyword>
<evidence type="ECO:0000313" key="5">
    <source>
        <dbReference type="Proteomes" id="UP000515131"/>
    </source>
</evidence>
<gene>
    <name evidence="6" type="primary">SIGLEC15</name>
</gene>
<evidence type="ECO:0000313" key="6">
    <source>
        <dbReference type="RefSeq" id="XP_025786926.1"/>
    </source>
</evidence>
<evidence type="ECO:0000256" key="1">
    <source>
        <dbReference type="SAM" id="MobiDB-lite"/>
    </source>
</evidence>
<feature type="transmembrane region" description="Helical" evidence="2">
    <location>
        <begin position="173"/>
        <end position="191"/>
    </location>
</feature>
<dbReference type="PANTHER" id="PTHR46942:SF1">
    <property type="entry name" value="SIALIC ACID-BINDING IG-LIKE LECTIN 15"/>
    <property type="match status" value="1"/>
</dbReference>
<name>A0A6P6IFF4_PUMCO</name>
<feature type="domain" description="Ig-like" evidence="4">
    <location>
        <begin position="40"/>
        <end position="125"/>
    </location>
</feature>
<protein>
    <submittedName>
        <fullName evidence="6">Sialic acid-binding Ig-like lectin 15</fullName>
    </submittedName>
</protein>
<dbReference type="InterPro" id="IPR007110">
    <property type="entry name" value="Ig-like_dom"/>
</dbReference>
<reference evidence="6" key="1">
    <citation type="submission" date="2025-08" db="UniProtKB">
        <authorList>
            <consortium name="RefSeq"/>
        </authorList>
    </citation>
    <scope>IDENTIFICATION</scope>
    <source>
        <tissue evidence="6">Blood</tissue>
    </source>
</reference>
<dbReference type="RefSeq" id="XP_025786926.1">
    <property type="nucleotide sequence ID" value="XM_025931141.1"/>
</dbReference>
<keyword evidence="2" id="KW-1133">Transmembrane helix</keyword>
<evidence type="ECO:0000256" key="3">
    <source>
        <dbReference type="SAM" id="SignalP"/>
    </source>
</evidence>
<feature type="transmembrane region" description="Helical" evidence="2">
    <location>
        <begin position="138"/>
        <end position="161"/>
    </location>
</feature>
<dbReference type="CTD" id="284266"/>
<dbReference type="InterPro" id="IPR042836">
    <property type="entry name" value="SIG15"/>
</dbReference>
<proteinExistence type="predicted"/>
<feature type="chain" id="PRO_5028100244" evidence="3">
    <location>
        <begin position="24"/>
        <end position="228"/>
    </location>
</feature>
<keyword evidence="3" id="KW-0732">Signal</keyword>
<dbReference type="FunFam" id="2.60.40.10:FF:002935">
    <property type="entry name" value="Sialic acid-binding Ig-like lectin 15"/>
    <property type="match status" value="1"/>
</dbReference>
<dbReference type="Proteomes" id="UP000515131">
    <property type="component" value="Unplaced"/>
</dbReference>
<feature type="signal peptide" evidence="3">
    <location>
        <begin position="1"/>
        <end position="23"/>
    </location>
</feature>
<dbReference type="CDD" id="cd00096">
    <property type="entry name" value="Ig"/>
    <property type="match status" value="1"/>
</dbReference>
<dbReference type="GO" id="GO:0045124">
    <property type="term" value="P:regulation of bone resorption"/>
    <property type="evidence" value="ECO:0007669"/>
    <property type="project" value="TreeGrafter"/>
</dbReference>
<evidence type="ECO:0000259" key="4">
    <source>
        <dbReference type="PROSITE" id="PS50835"/>
    </source>
</evidence>
<dbReference type="SUPFAM" id="SSF48726">
    <property type="entry name" value="Immunoglobulin"/>
    <property type="match status" value="1"/>
</dbReference>
<dbReference type="GO" id="GO:2001204">
    <property type="term" value="P:regulation of osteoclast development"/>
    <property type="evidence" value="ECO:0007669"/>
    <property type="project" value="TreeGrafter"/>
</dbReference>
<organism evidence="5 6">
    <name type="scientific">Puma concolor</name>
    <name type="common">Mountain lion</name>
    <name type="synonym">Felis concolor</name>
    <dbReference type="NCBI Taxonomy" id="9696"/>
    <lineage>
        <taxon>Eukaryota</taxon>
        <taxon>Metazoa</taxon>
        <taxon>Chordata</taxon>
        <taxon>Craniata</taxon>
        <taxon>Vertebrata</taxon>
        <taxon>Euteleostomi</taxon>
        <taxon>Mammalia</taxon>
        <taxon>Eutheria</taxon>
        <taxon>Laurasiatheria</taxon>
        <taxon>Carnivora</taxon>
        <taxon>Feliformia</taxon>
        <taxon>Felidae</taxon>
        <taxon>Felinae</taxon>
        <taxon>Puma</taxon>
    </lineage>
</organism>
<dbReference type="AlphaFoldDB" id="A0A6P6IFF4"/>
<feature type="compositionally biased region" description="Polar residues" evidence="1">
    <location>
        <begin position="205"/>
        <end position="217"/>
    </location>
</feature>
<dbReference type="Gene3D" id="2.60.40.10">
    <property type="entry name" value="Immunoglobulins"/>
    <property type="match status" value="1"/>
</dbReference>
<dbReference type="InterPro" id="IPR036179">
    <property type="entry name" value="Ig-like_dom_sf"/>
</dbReference>
<dbReference type="PANTHER" id="PTHR46942">
    <property type="entry name" value="SIALIC ACID-BINDING IG-LIKE LECTIN 15"/>
    <property type="match status" value="1"/>
</dbReference>
<evidence type="ECO:0000256" key="2">
    <source>
        <dbReference type="SAM" id="Phobius"/>
    </source>
</evidence>
<dbReference type="GO" id="GO:0005886">
    <property type="term" value="C:plasma membrane"/>
    <property type="evidence" value="ECO:0007669"/>
    <property type="project" value="TreeGrafter"/>
</dbReference>
<sequence>MEWSLRLLACLVGILPIGSFVRTKRDTTGNLLNTEVHTAPRIVNLSVLPGPAHSFRALCTAEGEPPPVLDWSGPALGNGSAAVPGPGQGQGHGHQVTAELPALVHDGRYTCTASNSLGRAEASVYLFRFHGASGASALALPLGALGLKALLLLGVLAARAVARRRPVAFRLSFLPVAGAWFGQLVMTPLLYRVVNRLSPVHRPQAQESNYENLSQMSPRDPPAATCLP</sequence>
<accession>A0A6P6IFF4</accession>
<dbReference type="InterPro" id="IPR013783">
    <property type="entry name" value="Ig-like_fold"/>
</dbReference>
<feature type="region of interest" description="Disordered" evidence="1">
    <location>
        <begin position="205"/>
        <end position="228"/>
    </location>
</feature>